<dbReference type="InterPro" id="IPR000073">
    <property type="entry name" value="AB_hydrolase_1"/>
</dbReference>
<evidence type="ECO:0000313" key="4">
    <source>
        <dbReference type="Proteomes" id="UP001225596"/>
    </source>
</evidence>
<evidence type="ECO:0000313" key="3">
    <source>
        <dbReference type="EMBL" id="MDQ9170212.1"/>
    </source>
</evidence>
<keyword evidence="1" id="KW-0812">Transmembrane</keyword>
<dbReference type="GO" id="GO:0016787">
    <property type="term" value="F:hydrolase activity"/>
    <property type="evidence" value="ECO:0007669"/>
    <property type="project" value="UniProtKB-KW"/>
</dbReference>
<keyword evidence="1" id="KW-0472">Membrane</keyword>
<sequence>MITRITRLIIAVQLLVALLICIALINIWHVNNVFAAFTVGIGLVILIRLTIIANNFFISLRYRSVAPEDFRLTWKQVLRLFATEFFASMLSSHWTMAFCSFDKRIADRPVGLPALLIHGYGCNSGYWHSMSRLLLSEHITHYAVDLEPVFADIDEYAPLIDQALAQLCRETGQEKAVIVAHSMGGLVARAYIRKYGTARIAKVITLGTPHRGTGLANFGTGLNSQQMQWQGRAGQGKASQWLEELEASEDTAIRSLFVSIYSHHDNIISPQTSSHLAGAENIELAGIGHVSLAMNPEVQKIVIAQIKLASQHEASAHGSVSQ</sequence>
<dbReference type="PANTHER" id="PTHR47909">
    <property type="entry name" value="ALPHA/BETA-HYDROLASES SUPERFAMILY PROTEIN"/>
    <property type="match status" value="1"/>
</dbReference>
<evidence type="ECO:0000259" key="2">
    <source>
        <dbReference type="Pfam" id="PF12697"/>
    </source>
</evidence>
<feature type="transmembrane region" description="Helical" evidence="1">
    <location>
        <begin position="77"/>
        <end position="96"/>
    </location>
</feature>
<dbReference type="Gene3D" id="3.40.50.1820">
    <property type="entry name" value="alpha/beta hydrolase"/>
    <property type="match status" value="1"/>
</dbReference>
<feature type="domain" description="AB hydrolase-1" evidence="2">
    <location>
        <begin position="115"/>
        <end position="242"/>
    </location>
</feature>
<keyword evidence="4" id="KW-1185">Reference proteome</keyword>
<organism evidence="3 4">
    <name type="scientific">Keguizhuia sedimenti</name>
    <dbReference type="NCBI Taxonomy" id="3064264"/>
    <lineage>
        <taxon>Bacteria</taxon>
        <taxon>Pseudomonadati</taxon>
        <taxon>Pseudomonadota</taxon>
        <taxon>Betaproteobacteria</taxon>
        <taxon>Burkholderiales</taxon>
        <taxon>Oxalobacteraceae</taxon>
        <taxon>Keguizhuia</taxon>
    </lineage>
</organism>
<dbReference type="RefSeq" id="WP_338436142.1">
    <property type="nucleotide sequence ID" value="NZ_JAUYVH010000003.1"/>
</dbReference>
<name>A0ABU1BML5_9BURK</name>
<accession>A0ABU1BML5</accession>
<reference evidence="3 4" key="1">
    <citation type="submission" date="2023-08" db="EMBL/GenBank/DDBJ databases">
        <title>Oxalobacteraceae gen .nov., isolated from river sludge outside the plant.</title>
        <authorList>
            <person name="Zhao S.Y."/>
        </authorList>
    </citation>
    <scope>NUCLEOTIDE SEQUENCE [LARGE SCALE GENOMIC DNA]</scope>
    <source>
        <strain evidence="3 4">R-40</strain>
    </source>
</reference>
<protein>
    <submittedName>
        <fullName evidence="3">Alpha/beta fold hydrolase</fullName>
    </submittedName>
</protein>
<dbReference type="SUPFAM" id="SSF53474">
    <property type="entry name" value="alpha/beta-Hydrolases"/>
    <property type="match status" value="1"/>
</dbReference>
<dbReference type="Proteomes" id="UP001225596">
    <property type="component" value="Unassembled WGS sequence"/>
</dbReference>
<dbReference type="EMBL" id="JAUYVH010000003">
    <property type="protein sequence ID" value="MDQ9170212.1"/>
    <property type="molecule type" value="Genomic_DNA"/>
</dbReference>
<keyword evidence="1" id="KW-1133">Transmembrane helix</keyword>
<evidence type="ECO:0000256" key="1">
    <source>
        <dbReference type="SAM" id="Phobius"/>
    </source>
</evidence>
<comment type="caution">
    <text evidence="3">The sequence shown here is derived from an EMBL/GenBank/DDBJ whole genome shotgun (WGS) entry which is preliminary data.</text>
</comment>
<dbReference type="Pfam" id="PF12697">
    <property type="entry name" value="Abhydrolase_6"/>
    <property type="match status" value="1"/>
</dbReference>
<dbReference type="InterPro" id="IPR029058">
    <property type="entry name" value="AB_hydrolase_fold"/>
</dbReference>
<keyword evidence="3" id="KW-0378">Hydrolase</keyword>
<proteinExistence type="predicted"/>
<feature type="transmembrane region" description="Helical" evidence="1">
    <location>
        <begin position="34"/>
        <end position="57"/>
    </location>
</feature>
<dbReference type="PANTHER" id="PTHR47909:SF2">
    <property type="entry name" value="GPI INOSITOL-DEACYLASE"/>
    <property type="match status" value="1"/>
</dbReference>
<gene>
    <name evidence="3" type="ORF">Q8A64_07265</name>
</gene>
<feature type="transmembrane region" description="Helical" evidence="1">
    <location>
        <begin position="7"/>
        <end position="28"/>
    </location>
</feature>